<evidence type="ECO:0000256" key="3">
    <source>
        <dbReference type="ARBA" id="ARBA00009413"/>
    </source>
</evidence>
<dbReference type="Gene3D" id="3.30.390.130">
    <property type="match status" value="1"/>
</dbReference>
<dbReference type="Proteomes" id="UP000663868">
    <property type="component" value="Unassembled WGS sequence"/>
</dbReference>
<evidence type="ECO:0000259" key="11">
    <source>
        <dbReference type="PROSITE" id="PS50089"/>
    </source>
</evidence>
<evidence type="ECO:0000313" key="16">
    <source>
        <dbReference type="Proteomes" id="UP000663868"/>
    </source>
</evidence>
<comment type="catalytic activity">
    <reaction evidence="1 9">
        <text>S-ubiquitinyl-[E2 ubiquitin-conjugating enzyme]-L-cysteine + [acceptor protein]-L-lysine = [E2 ubiquitin-conjugating enzyme]-L-cysteine + N(6)-ubiquitinyl-[acceptor protein]-L-lysine.</text>
        <dbReference type="EC" id="2.3.2.27"/>
    </reaction>
</comment>
<dbReference type="InterPro" id="IPR039399">
    <property type="entry name" value="Deltex_C_sf"/>
</dbReference>
<dbReference type="GO" id="GO:0016567">
    <property type="term" value="P:protein ubiquitination"/>
    <property type="evidence" value="ECO:0007669"/>
    <property type="project" value="UniProtKB-UniRule"/>
</dbReference>
<dbReference type="PANTHER" id="PTHR12622">
    <property type="entry name" value="DELTEX-RELATED"/>
    <property type="match status" value="1"/>
</dbReference>
<dbReference type="Pfam" id="PF18102">
    <property type="entry name" value="DTC"/>
    <property type="match status" value="1"/>
</dbReference>
<comment type="subcellular location">
    <subcellularLocation>
        <location evidence="9">Cytoplasm</location>
    </subcellularLocation>
</comment>
<dbReference type="Gene3D" id="3.30.40.10">
    <property type="entry name" value="Zinc/RING finger domain, C3HC4 (zinc finger)"/>
    <property type="match status" value="1"/>
</dbReference>
<evidence type="ECO:0000313" key="15">
    <source>
        <dbReference type="EMBL" id="CAF3728858.1"/>
    </source>
</evidence>
<evidence type="ECO:0000256" key="4">
    <source>
        <dbReference type="ARBA" id="ARBA00022679"/>
    </source>
</evidence>
<dbReference type="Proteomes" id="UP000663844">
    <property type="component" value="Unassembled WGS sequence"/>
</dbReference>
<feature type="region of interest" description="Disordered" evidence="10">
    <location>
        <begin position="1"/>
        <end position="85"/>
    </location>
</feature>
<comment type="similarity">
    <text evidence="3 9">Belongs to the Deltex family.</text>
</comment>
<dbReference type="EMBL" id="CAJNOG010000157">
    <property type="protein sequence ID" value="CAF1021527.1"/>
    <property type="molecule type" value="Genomic_DNA"/>
</dbReference>
<evidence type="ECO:0000256" key="2">
    <source>
        <dbReference type="ARBA" id="ARBA00004906"/>
    </source>
</evidence>
<feature type="compositionally biased region" description="Polar residues" evidence="10">
    <location>
        <begin position="7"/>
        <end position="28"/>
    </location>
</feature>
<evidence type="ECO:0000313" key="14">
    <source>
        <dbReference type="EMBL" id="CAF3543301.1"/>
    </source>
</evidence>
<evidence type="ECO:0000313" key="13">
    <source>
        <dbReference type="EMBL" id="CAF1067232.1"/>
    </source>
</evidence>
<keyword evidence="7 9" id="KW-0862">Zinc</keyword>
<dbReference type="InterPro" id="IPR039396">
    <property type="entry name" value="Deltex_C"/>
</dbReference>
<dbReference type="InterPro" id="IPR013083">
    <property type="entry name" value="Znf_RING/FYVE/PHD"/>
</dbReference>
<reference evidence="15" key="1">
    <citation type="submission" date="2021-02" db="EMBL/GenBank/DDBJ databases">
        <authorList>
            <person name="Nowell W R."/>
        </authorList>
    </citation>
    <scope>NUCLEOTIDE SEQUENCE</scope>
</reference>
<dbReference type="PROSITE" id="PS50089">
    <property type="entry name" value="ZF_RING_2"/>
    <property type="match status" value="1"/>
</dbReference>
<dbReference type="Pfam" id="PF00097">
    <property type="entry name" value="zf-C3HC4"/>
    <property type="match status" value="1"/>
</dbReference>
<dbReference type="SUPFAM" id="SSF57850">
    <property type="entry name" value="RING/U-box"/>
    <property type="match status" value="1"/>
</dbReference>
<evidence type="ECO:0000256" key="8">
    <source>
        <dbReference type="PROSITE-ProRule" id="PRU00175"/>
    </source>
</evidence>
<proteinExistence type="inferred from homology"/>
<dbReference type="CDD" id="cd09633">
    <property type="entry name" value="Deltex_C"/>
    <property type="match status" value="1"/>
</dbReference>
<dbReference type="UniPathway" id="UPA00143"/>
<comment type="caution">
    <text evidence="15">The sequence shown here is derived from an EMBL/GenBank/DDBJ whole genome shotgun (WGS) entry which is preliminary data.</text>
</comment>
<organism evidence="15 16">
    <name type="scientific">Adineta steineri</name>
    <dbReference type="NCBI Taxonomy" id="433720"/>
    <lineage>
        <taxon>Eukaryota</taxon>
        <taxon>Metazoa</taxon>
        <taxon>Spiralia</taxon>
        <taxon>Gnathifera</taxon>
        <taxon>Rotifera</taxon>
        <taxon>Eurotatoria</taxon>
        <taxon>Bdelloidea</taxon>
        <taxon>Adinetida</taxon>
        <taxon>Adinetidae</taxon>
        <taxon>Adineta</taxon>
    </lineage>
</organism>
<protein>
    <recommendedName>
        <fullName evidence="9">E3 ubiquitin-protein ligase</fullName>
        <ecNumber evidence="9">2.3.2.27</ecNumber>
    </recommendedName>
</protein>
<comment type="pathway">
    <text evidence="2 9">Protein modification; protein ubiquitination.</text>
</comment>
<keyword evidence="6 8" id="KW-0863">Zinc-finger</keyword>
<accession>A0A818WV60</accession>
<dbReference type="GO" id="GO:0061630">
    <property type="term" value="F:ubiquitin protein ligase activity"/>
    <property type="evidence" value="ECO:0007669"/>
    <property type="project" value="UniProtKB-UniRule"/>
</dbReference>
<dbReference type="InterPro" id="IPR018957">
    <property type="entry name" value="Znf_C3HC4_RING-type"/>
</dbReference>
<dbReference type="PROSITE" id="PS00518">
    <property type="entry name" value="ZF_RING_1"/>
    <property type="match status" value="1"/>
</dbReference>
<name>A0A818WV60_9BILA</name>
<dbReference type="AlphaFoldDB" id="A0A818WV60"/>
<dbReference type="EMBL" id="CAJOAZ010000126">
    <property type="protein sequence ID" value="CAF3543301.1"/>
    <property type="molecule type" value="Genomic_DNA"/>
</dbReference>
<dbReference type="GO" id="GO:0008270">
    <property type="term" value="F:zinc ion binding"/>
    <property type="evidence" value="ECO:0007669"/>
    <property type="project" value="UniProtKB-KW"/>
</dbReference>
<evidence type="ECO:0000256" key="9">
    <source>
        <dbReference type="RuleBase" id="RU367105"/>
    </source>
</evidence>
<dbReference type="EMBL" id="CAJNOE010000226">
    <property type="protein sequence ID" value="CAF1067232.1"/>
    <property type="molecule type" value="Genomic_DNA"/>
</dbReference>
<gene>
    <name evidence="13" type="ORF">IZO911_LOCUS21213</name>
    <name evidence="12" type="ORF">JYZ213_LOCUS17094</name>
    <name evidence="15" type="ORF">KXQ929_LOCUS12915</name>
    <name evidence="14" type="ORF">OXD698_LOCUS3553</name>
</gene>
<dbReference type="EC" id="2.3.2.27" evidence="9"/>
<dbReference type="GO" id="GO:0007219">
    <property type="term" value="P:Notch signaling pathway"/>
    <property type="evidence" value="ECO:0007669"/>
    <property type="project" value="InterPro"/>
</dbReference>
<dbReference type="SMART" id="SM00184">
    <property type="entry name" value="RING"/>
    <property type="match status" value="1"/>
</dbReference>
<evidence type="ECO:0000256" key="5">
    <source>
        <dbReference type="ARBA" id="ARBA00022723"/>
    </source>
</evidence>
<evidence type="ECO:0000256" key="10">
    <source>
        <dbReference type="SAM" id="MobiDB-lite"/>
    </source>
</evidence>
<evidence type="ECO:0000313" key="12">
    <source>
        <dbReference type="EMBL" id="CAF1021527.1"/>
    </source>
</evidence>
<dbReference type="InterPro" id="IPR039398">
    <property type="entry name" value="Deltex_fam"/>
</dbReference>
<dbReference type="EMBL" id="CAJOBB010000677">
    <property type="protein sequence ID" value="CAF3728858.1"/>
    <property type="molecule type" value="Genomic_DNA"/>
</dbReference>
<keyword evidence="4 9" id="KW-0808">Transferase</keyword>
<dbReference type="GO" id="GO:0005737">
    <property type="term" value="C:cytoplasm"/>
    <property type="evidence" value="ECO:0007669"/>
    <property type="project" value="UniProtKB-SubCell"/>
</dbReference>
<keyword evidence="5 9" id="KW-0479">Metal-binding</keyword>
<feature type="domain" description="RING-type" evidence="11">
    <location>
        <begin position="110"/>
        <end position="149"/>
    </location>
</feature>
<dbReference type="Proteomes" id="UP000663845">
    <property type="component" value="Unassembled WGS sequence"/>
</dbReference>
<evidence type="ECO:0000256" key="1">
    <source>
        <dbReference type="ARBA" id="ARBA00000900"/>
    </source>
</evidence>
<sequence>MSDQRRTSSRTCVTKKTSLPTVTQNVRKTANKSRKINHQTSSDTNSATRRHESPDIQNSTKRTRLDSVNSNKLNHKKQKDVSYNDVTDDSDIEEILPEKKHLDKTEIDRCAICLDDCTEPKQLDKCTHIFCTACIDQYFETIKPQCPCCFTIYGEIRGNQPLNGTMTIDTSKHRLPGFEHDSRGTIRIVYHFPNGIQDESHPNPGTPYHGTTRTAYLPENREGRHVLSLLQKAFELQQIFTVGQSRTTGYDNVITWNDIHHKTNINGGMENFGYPDKTYLNRVKQELAAKGIK</sequence>
<dbReference type="Proteomes" id="UP000663860">
    <property type="component" value="Unassembled WGS sequence"/>
</dbReference>
<keyword evidence="9" id="KW-0963">Cytoplasm</keyword>
<evidence type="ECO:0000256" key="7">
    <source>
        <dbReference type="ARBA" id="ARBA00022833"/>
    </source>
</evidence>
<evidence type="ECO:0000256" key="6">
    <source>
        <dbReference type="ARBA" id="ARBA00022771"/>
    </source>
</evidence>
<feature type="compositionally biased region" description="Polar residues" evidence="10">
    <location>
        <begin position="38"/>
        <end position="47"/>
    </location>
</feature>
<feature type="compositionally biased region" description="Polar residues" evidence="10">
    <location>
        <begin position="55"/>
        <end position="72"/>
    </location>
</feature>
<dbReference type="InterPro" id="IPR001841">
    <property type="entry name" value="Znf_RING"/>
</dbReference>
<dbReference type="InterPro" id="IPR017907">
    <property type="entry name" value="Znf_RING_CS"/>
</dbReference>